<proteinExistence type="predicted"/>
<feature type="compositionally biased region" description="Basic and acidic residues" evidence="2">
    <location>
        <begin position="1"/>
        <end position="10"/>
    </location>
</feature>
<sequence>MAKSTRRESSSQDGPSHVRQGAELQGSEQLDDGAQESKGLRRKKKVVLIISDDEEVDDEGLGDGSIDDLPTYGRPEDMPSHIPLGAPLQVRYTAQDIAPGFMKAVMACTTDVSFVRWYCDIAEGCTQCAQKNIKCRYPISGNSSQHELRCIQCGKGRGMDCSWSQDLRQAYLREAYQLDVGEARVLASSTGDNPQATLAAYYQVWRTDPATHVLDDNVRLSLRKVQRNMRPGRVTRSKLIGTSPTSPTPPPSTPASTRPKLKGSSHTHNDPATPHRHIGSPASPGPLPSHTHRNSSNDVASSDRLTPPLSTTGPLLSATPTASAGPLRLQVRDRPSITATSSRVNAERTVSHYNVGGRHPNTTHALADAQVDSTHAEVSPATDILSTRRPVLPHLSDLPGEAAQGLDQFLKSVLGSTSSTNKPLQEKIFKLEAELQQVKLELEAEKALRLAHTLDGDKTIADQHKTIAERDKIIADQQRTIVDLSRNIAKMDICSQAARRLISGQLNLPSGMLVADAAPSPGGQYQVTTADVREFLLTLLPTISSRADRESRWWVEHLCSLVQGTSPPIKGKRSVGEISGSAEGSGQKSQAKRRKQAP</sequence>
<dbReference type="AlphaFoldDB" id="A0A9P7DBF8"/>
<keyword evidence="4" id="KW-1185">Reference proteome</keyword>
<feature type="region of interest" description="Disordered" evidence="2">
    <location>
        <begin position="224"/>
        <end position="362"/>
    </location>
</feature>
<feature type="region of interest" description="Disordered" evidence="2">
    <location>
        <begin position="566"/>
        <end position="598"/>
    </location>
</feature>
<dbReference type="GeneID" id="64601295"/>
<gene>
    <name evidence="3" type="ORF">HD556DRAFT_1449024</name>
</gene>
<name>A0A9P7DBF8_9AGAM</name>
<feature type="region of interest" description="Disordered" evidence="2">
    <location>
        <begin position="1"/>
        <end position="41"/>
    </location>
</feature>
<feature type="coiled-coil region" evidence="1">
    <location>
        <begin position="421"/>
        <end position="448"/>
    </location>
</feature>
<feature type="compositionally biased region" description="Polar residues" evidence="2">
    <location>
        <begin position="294"/>
        <end position="304"/>
    </location>
</feature>
<accession>A0A9P7DBF8</accession>
<organism evidence="3 4">
    <name type="scientific">Suillus plorans</name>
    <dbReference type="NCBI Taxonomy" id="116603"/>
    <lineage>
        <taxon>Eukaryota</taxon>
        <taxon>Fungi</taxon>
        <taxon>Dikarya</taxon>
        <taxon>Basidiomycota</taxon>
        <taxon>Agaricomycotina</taxon>
        <taxon>Agaricomycetes</taxon>
        <taxon>Agaricomycetidae</taxon>
        <taxon>Boletales</taxon>
        <taxon>Suillineae</taxon>
        <taxon>Suillaceae</taxon>
        <taxon>Suillus</taxon>
    </lineage>
</organism>
<feature type="compositionally biased region" description="Low complexity" evidence="2">
    <location>
        <begin position="305"/>
        <end position="322"/>
    </location>
</feature>
<comment type="caution">
    <text evidence="3">The sequence shown here is derived from an EMBL/GenBank/DDBJ whole genome shotgun (WGS) entry which is preliminary data.</text>
</comment>
<dbReference type="EMBL" id="JABBWE010000082">
    <property type="protein sequence ID" value="KAG1787225.1"/>
    <property type="molecule type" value="Genomic_DNA"/>
</dbReference>
<dbReference type="RefSeq" id="XP_041154593.1">
    <property type="nucleotide sequence ID" value="XM_041307531.1"/>
</dbReference>
<evidence type="ECO:0000256" key="2">
    <source>
        <dbReference type="SAM" id="MobiDB-lite"/>
    </source>
</evidence>
<reference evidence="3" key="1">
    <citation type="journal article" date="2020" name="New Phytol.">
        <title>Comparative genomics reveals dynamic genome evolution in host specialist ectomycorrhizal fungi.</title>
        <authorList>
            <person name="Lofgren L.A."/>
            <person name="Nguyen N.H."/>
            <person name="Vilgalys R."/>
            <person name="Ruytinx J."/>
            <person name="Liao H.L."/>
            <person name="Branco S."/>
            <person name="Kuo A."/>
            <person name="LaButti K."/>
            <person name="Lipzen A."/>
            <person name="Andreopoulos W."/>
            <person name="Pangilinan J."/>
            <person name="Riley R."/>
            <person name="Hundley H."/>
            <person name="Na H."/>
            <person name="Barry K."/>
            <person name="Grigoriev I.V."/>
            <person name="Stajich J.E."/>
            <person name="Kennedy P.G."/>
        </authorList>
    </citation>
    <scope>NUCLEOTIDE SEQUENCE</scope>
    <source>
        <strain evidence="3">S12</strain>
    </source>
</reference>
<dbReference type="Proteomes" id="UP000719766">
    <property type="component" value="Unassembled WGS sequence"/>
</dbReference>
<evidence type="ECO:0000313" key="4">
    <source>
        <dbReference type="Proteomes" id="UP000719766"/>
    </source>
</evidence>
<evidence type="ECO:0000313" key="3">
    <source>
        <dbReference type="EMBL" id="KAG1787225.1"/>
    </source>
</evidence>
<keyword evidence="1" id="KW-0175">Coiled coil</keyword>
<evidence type="ECO:0008006" key="5">
    <source>
        <dbReference type="Google" id="ProtNLM"/>
    </source>
</evidence>
<dbReference type="OrthoDB" id="2665752at2759"/>
<protein>
    <recommendedName>
        <fullName evidence="5">Zn(2)-C6 fungal-type domain-containing protein</fullName>
    </recommendedName>
</protein>
<evidence type="ECO:0000256" key="1">
    <source>
        <dbReference type="SAM" id="Coils"/>
    </source>
</evidence>